<dbReference type="RefSeq" id="XP_046063813.1">
    <property type="nucleotide sequence ID" value="XM_046209049.1"/>
</dbReference>
<dbReference type="Proteomes" id="UP000769157">
    <property type="component" value="Unassembled WGS sequence"/>
</dbReference>
<dbReference type="EMBL" id="JAEUBE010000087">
    <property type="protein sequence ID" value="KAH3670388.1"/>
    <property type="molecule type" value="Genomic_DNA"/>
</dbReference>
<dbReference type="GeneID" id="70232871"/>
<reference evidence="1" key="1">
    <citation type="journal article" date="2021" name="Open Biol.">
        <title>Shared evolutionary footprints suggest mitochondrial oxidative damage underlies multiple complex I losses in fungi.</title>
        <authorList>
            <person name="Schikora-Tamarit M.A."/>
            <person name="Marcet-Houben M."/>
            <person name="Nosek J."/>
            <person name="Gabaldon T."/>
        </authorList>
    </citation>
    <scope>NUCLEOTIDE SEQUENCE</scope>
    <source>
        <strain evidence="1">CBS6075</strain>
    </source>
</reference>
<evidence type="ECO:0000313" key="2">
    <source>
        <dbReference type="Proteomes" id="UP000769157"/>
    </source>
</evidence>
<name>A0A9P8PDR8_9ASCO</name>
<gene>
    <name evidence="1" type="ORF">OGAPHI_000903</name>
</gene>
<sequence length="130" mass="14097">MNNNVSLVVHERELTQMGLSEGRKEVLFGDLGNHQLGLRSMPLDSVRVLISLDMLKLATVRNPSATSSIVFGALSFSELIKSVISWNFFLEISTSRDSLALGPKILGNCSGTILPVTRFASVTVNGPPLR</sequence>
<evidence type="ECO:0000313" key="1">
    <source>
        <dbReference type="EMBL" id="KAH3670388.1"/>
    </source>
</evidence>
<keyword evidence="2" id="KW-1185">Reference proteome</keyword>
<dbReference type="AlphaFoldDB" id="A0A9P8PDR8"/>
<proteinExistence type="predicted"/>
<comment type="caution">
    <text evidence="1">The sequence shown here is derived from an EMBL/GenBank/DDBJ whole genome shotgun (WGS) entry which is preliminary data.</text>
</comment>
<accession>A0A9P8PDR8</accession>
<protein>
    <submittedName>
        <fullName evidence="1">Uncharacterized protein</fullName>
    </submittedName>
</protein>
<reference evidence="1" key="2">
    <citation type="submission" date="2021-01" db="EMBL/GenBank/DDBJ databases">
        <authorList>
            <person name="Schikora-Tamarit M.A."/>
        </authorList>
    </citation>
    <scope>NUCLEOTIDE SEQUENCE</scope>
    <source>
        <strain evidence="1">CBS6075</strain>
    </source>
</reference>
<organism evidence="1 2">
    <name type="scientific">Ogataea philodendri</name>
    <dbReference type="NCBI Taxonomy" id="1378263"/>
    <lineage>
        <taxon>Eukaryota</taxon>
        <taxon>Fungi</taxon>
        <taxon>Dikarya</taxon>
        <taxon>Ascomycota</taxon>
        <taxon>Saccharomycotina</taxon>
        <taxon>Pichiomycetes</taxon>
        <taxon>Pichiales</taxon>
        <taxon>Pichiaceae</taxon>
        <taxon>Ogataea</taxon>
    </lineage>
</organism>